<name>A0A917FEB7_9HYPH</name>
<evidence type="ECO:0000313" key="2">
    <source>
        <dbReference type="Proteomes" id="UP000606044"/>
    </source>
</evidence>
<protein>
    <recommendedName>
        <fullName evidence="3">HEPN domain-containing protein</fullName>
    </recommendedName>
</protein>
<dbReference type="EMBL" id="BMCT01000003">
    <property type="protein sequence ID" value="GGF67423.1"/>
    <property type="molecule type" value="Genomic_DNA"/>
</dbReference>
<dbReference type="Gene3D" id="1.20.120.330">
    <property type="entry name" value="Nucleotidyltransferases domain 2"/>
    <property type="match status" value="1"/>
</dbReference>
<keyword evidence="2" id="KW-1185">Reference proteome</keyword>
<accession>A0A917FEB7</accession>
<organism evidence="1 2">
    <name type="scientific">Azorhizobium oxalatiphilum</name>
    <dbReference type="NCBI Taxonomy" id="980631"/>
    <lineage>
        <taxon>Bacteria</taxon>
        <taxon>Pseudomonadati</taxon>
        <taxon>Pseudomonadota</taxon>
        <taxon>Alphaproteobacteria</taxon>
        <taxon>Hyphomicrobiales</taxon>
        <taxon>Xanthobacteraceae</taxon>
        <taxon>Azorhizobium</taxon>
    </lineage>
</organism>
<dbReference type="RefSeq" id="WP_188579630.1">
    <property type="nucleotide sequence ID" value="NZ_BMCT01000003.1"/>
</dbReference>
<comment type="caution">
    <text evidence="1">The sequence shown here is derived from an EMBL/GenBank/DDBJ whole genome shotgun (WGS) entry which is preliminary data.</text>
</comment>
<proteinExistence type="predicted"/>
<gene>
    <name evidence="1" type="ORF">GCM10007301_28880</name>
</gene>
<evidence type="ECO:0000313" key="1">
    <source>
        <dbReference type="EMBL" id="GGF67423.1"/>
    </source>
</evidence>
<dbReference type="Proteomes" id="UP000606044">
    <property type="component" value="Unassembled WGS sequence"/>
</dbReference>
<dbReference type="AlphaFoldDB" id="A0A917FEB7"/>
<evidence type="ECO:0008006" key="3">
    <source>
        <dbReference type="Google" id="ProtNLM"/>
    </source>
</evidence>
<reference evidence="1" key="2">
    <citation type="submission" date="2020-09" db="EMBL/GenBank/DDBJ databases">
        <authorList>
            <person name="Sun Q."/>
            <person name="Sedlacek I."/>
        </authorList>
    </citation>
    <scope>NUCLEOTIDE SEQUENCE</scope>
    <source>
        <strain evidence="1">CCM 7897</strain>
    </source>
</reference>
<sequence length="295" mass="33541">MSVSASKHNLVLELFVRTADENYVTARWCAINQLNTDFLWLSVHALEKYLKAVLLLNGGSSRRSASDQKPYSHDIVRLYADVKTLAGALLPDNLVKPADLDIYHWSDRTPEQFMEHLLRNGNADNRYLIYGYVTRSQDLHMLDTMVFAIRRLICPLDERWLPSREPEAPTFTNRELLVRQPQYYGRLFMPLDDLIGAREESPKRAAALNLNMAFAPDDYQHEPLRSGSSSRNPVIIRRILDPLESEDPRWAAEGVEIARWFLANVQVPKGKPGDPGVTEQILAAIEAARAKHGIP</sequence>
<reference evidence="1" key="1">
    <citation type="journal article" date="2014" name="Int. J. Syst. Evol. Microbiol.">
        <title>Complete genome sequence of Corynebacterium casei LMG S-19264T (=DSM 44701T), isolated from a smear-ripened cheese.</title>
        <authorList>
            <consortium name="US DOE Joint Genome Institute (JGI-PGF)"/>
            <person name="Walter F."/>
            <person name="Albersmeier A."/>
            <person name="Kalinowski J."/>
            <person name="Ruckert C."/>
        </authorList>
    </citation>
    <scope>NUCLEOTIDE SEQUENCE</scope>
    <source>
        <strain evidence="1">CCM 7897</strain>
    </source>
</reference>